<evidence type="ECO:0000256" key="1">
    <source>
        <dbReference type="ARBA" id="ARBA00004651"/>
    </source>
</evidence>
<evidence type="ECO:0000256" key="9">
    <source>
        <dbReference type="SAM" id="Phobius"/>
    </source>
</evidence>
<keyword evidence="5 9" id="KW-0812">Transmembrane</keyword>
<accession>A0ABT6T1B4</accession>
<reference evidence="10 11" key="1">
    <citation type="submission" date="2023-05" db="EMBL/GenBank/DDBJ databases">
        <title>Draft genome sequence of Streptomyces sp. B-S-A12 isolated from a cave soil in Thailand.</title>
        <authorList>
            <person name="Chamroensaksri N."/>
            <person name="Muangham S."/>
        </authorList>
    </citation>
    <scope>NUCLEOTIDE SEQUENCE [LARGE SCALE GENOMIC DNA]</scope>
    <source>
        <strain evidence="10 11">B-S-A12</strain>
    </source>
</reference>
<evidence type="ECO:0008006" key="12">
    <source>
        <dbReference type="Google" id="ProtNLM"/>
    </source>
</evidence>
<dbReference type="PANTHER" id="PTHR33908:SF11">
    <property type="entry name" value="MEMBRANE PROTEIN"/>
    <property type="match status" value="1"/>
</dbReference>
<name>A0ABT6T1B4_9ACTN</name>
<evidence type="ECO:0000313" key="11">
    <source>
        <dbReference type="Proteomes" id="UP001237105"/>
    </source>
</evidence>
<feature type="transmembrane region" description="Helical" evidence="9">
    <location>
        <begin position="343"/>
        <end position="361"/>
    </location>
</feature>
<keyword evidence="6 9" id="KW-1133">Transmembrane helix</keyword>
<dbReference type="EMBL" id="JASCIS010000026">
    <property type="protein sequence ID" value="MDI3421631.1"/>
    <property type="molecule type" value="Genomic_DNA"/>
</dbReference>
<keyword evidence="3" id="KW-0328">Glycosyltransferase</keyword>
<evidence type="ECO:0000256" key="2">
    <source>
        <dbReference type="ARBA" id="ARBA00022475"/>
    </source>
</evidence>
<evidence type="ECO:0000256" key="6">
    <source>
        <dbReference type="ARBA" id="ARBA00022989"/>
    </source>
</evidence>
<proteinExistence type="predicted"/>
<evidence type="ECO:0000256" key="7">
    <source>
        <dbReference type="ARBA" id="ARBA00023136"/>
    </source>
</evidence>
<dbReference type="PANTHER" id="PTHR33908">
    <property type="entry name" value="MANNOSYLTRANSFERASE YKCB-RELATED"/>
    <property type="match status" value="1"/>
</dbReference>
<keyword evidence="7 9" id="KW-0472">Membrane</keyword>
<comment type="subcellular location">
    <subcellularLocation>
        <location evidence="1">Cell membrane</location>
        <topology evidence="1">Multi-pass membrane protein</topology>
    </subcellularLocation>
</comment>
<feature type="transmembrane region" description="Helical" evidence="9">
    <location>
        <begin position="319"/>
        <end position="336"/>
    </location>
</feature>
<gene>
    <name evidence="10" type="ORF">QIT00_24280</name>
</gene>
<feature type="transmembrane region" description="Helical" evidence="9">
    <location>
        <begin position="373"/>
        <end position="393"/>
    </location>
</feature>
<dbReference type="RefSeq" id="WP_282537495.1">
    <property type="nucleotide sequence ID" value="NZ_JASCIS010000026.1"/>
</dbReference>
<feature type="transmembrane region" description="Helical" evidence="9">
    <location>
        <begin position="56"/>
        <end position="77"/>
    </location>
</feature>
<keyword evidence="11" id="KW-1185">Reference proteome</keyword>
<feature type="transmembrane region" description="Helical" evidence="9">
    <location>
        <begin position="181"/>
        <end position="198"/>
    </location>
</feature>
<keyword evidence="4" id="KW-0808">Transferase</keyword>
<feature type="transmembrane region" description="Helical" evidence="9">
    <location>
        <begin position="129"/>
        <end position="148"/>
    </location>
</feature>
<feature type="compositionally biased region" description="Low complexity" evidence="8">
    <location>
        <begin position="16"/>
        <end position="31"/>
    </location>
</feature>
<feature type="transmembrane region" description="Helical" evidence="9">
    <location>
        <begin position="155"/>
        <end position="175"/>
    </location>
</feature>
<dbReference type="InterPro" id="IPR050297">
    <property type="entry name" value="LipidA_mod_glycosyltrf_83"/>
</dbReference>
<evidence type="ECO:0000256" key="4">
    <source>
        <dbReference type="ARBA" id="ARBA00022679"/>
    </source>
</evidence>
<protein>
    <recommendedName>
        <fullName evidence="12">Integral membrane protein</fullName>
    </recommendedName>
</protein>
<evidence type="ECO:0000313" key="10">
    <source>
        <dbReference type="EMBL" id="MDI3421631.1"/>
    </source>
</evidence>
<evidence type="ECO:0000256" key="5">
    <source>
        <dbReference type="ARBA" id="ARBA00022692"/>
    </source>
</evidence>
<keyword evidence="2" id="KW-1003">Cell membrane</keyword>
<comment type="caution">
    <text evidence="10">The sequence shown here is derived from an EMBL/GenBank/DDBJ whole genome shotgun (WGS) entry which is preliminary data.</text>
</comment>
<organism evidence="10 11">
    <name type="scientific">Streptomyces luteolus</name>
    <dbReference type="NCBI Taxonomy" id="3043615"/>
    <lineage>
        <taxon>Bacteria</taxon>
        <taxon>Bacillati</taxon>
        <taxon>Actinomycetota</taxon>
        <taxon>Actinomycetes</taxon>
        <taxon>Kitasatosporales</taxon>
        <taxon>Streptomycetaceae</taxon>
        <taxon>Streptomyces</taxon>
    </lineage>
</organism>
<dbReference type="Proteomes" id="UP001237105">
    <property type="component" value="Unassembled WGS sequence"/>
</dbReference>
<feature type="region of interest" description="Disordered" evidence="8">
    <location>
        <begin position="1"/>
        <end position="47"/>
    </location>
</feature>
<sequence length="542" mass="58099">MQEPDVVPGHSPLPGAPDAAPQQPPAAADGPRPGPRRKAPDNAGTGAKAPARALPWLAGVAAAFTLFQFALVFQPALAVPGTGLGWDETVYVSQVSPQAPAAFFSAPRARGITYLVAPVTELTTSVPVLRVYLALLSGLGLFLALWVWRRLLPTPVLAVAGALFASIWITAFYGTQVMPNLWVAYAALIATGCFLRAVRRPDARMLLCMAAAVAFAALLRPGDAVWLALPLAVAALLMRARRRLLLLLTLAAALVVGWAEWIIEAYVWYGGLTTRLERASEIQGHLGAYFAFDDHVRALGGRTLCRPCDVAWTHPVTGLWLIVLPLLVAGGVWAAARTPHRSAIVLATGTGLALAFPYWFTVGYAAPRFLLPAYALLSLPVAHGLVHVVRAAARAGTPWRRVALVGLAAAVAGHLTIQYKVLDGLVNRVRTDNALHARVAAELRDQGVRPPCVITGMESIRVAFRVGCSSRQPYGHDQSITPEGLAAAARHQPVAVLLHADQRPQQYARDWRVHRLPDFPHLREYRALLSPTATPGAAQRGD</sequence>
<evidence type="ECO:0000256" key="3">
    <source>
        <dbReference type="ARBA" id="ARBA00022676"/>
    </source>
</evidence>
<feature type="transmembrane region" description="Helical" evidence="9">
    <location>
        <begin position="247"/>
        <end position="269"/>
    </location>
</feature>
<evidence type="ECO:0000256" key="8">
    <source>
        <dbReference type="SAM" id="MobiDB-lite"/>
    </source>
</evidence>